<gene>
    <name evidence="7" type="ORF">J2T60_002233</name>
</gene>
<accession>A0ABT1GA86</accession>
<comment type="subcellular location">
    <subcellularLocation>
        <location evidence="1">Cell membrane</location>
        <topology evidence="1">Multi-pass membrane protein</topology>
    </subcellularLocation>
</comment>
<sequence>MSAESRWRLAFRVVVVQAGLTVAVAALWWFWGGSALAALAGGGVVTLMSLYGAVRAFSVDAAADPEGFLRRLYRAEFMKLLMTVLFFLLAARYASEHMAEIVTAFAVALTGFWLGLWPVASGRVSGSARINNQ</sequence>
<feature type="transmembrane region" description="Helical" evidence="6">
    <location>
        <begin position="77"/>
        <end position="95"/>
    </location>
</feature>
<keyword evidence="8" id="KW-1185">Reference proteome</keyword>
<proteinExistence type="predicted"/>
<keyword evidence="4 6" id="KW-1133">Transmembrane helix</keyword>
<dbReference type="InterPro" id="IPR005598">
    <property type="entry name" value="ATP_synth_I"/>
</dbReference>
<comment type="caution">
    <text evidence="7">The sequence shown here is derived from an EMBL/GenBank/DDBJ whole genome shotgun (WGS) entry which is preliminary data.</text>
</comment>
<keyword evidence="3 6" id="KW-0812">Transmembrane</keyword>
<evidence type="ECO:0000256" key="2">
    <source>
        <dbReference type="ARBA" id="ARBA00022475"/>
    </source>
</evidence>
<feature type="transmembrane region" description="Helical" evidence="6">
    <location>
        <begin position="101"/>
        <end position="120"/>
    </location>
</feature>
<evidence type="ECO:0000256" key="4">
    <source>
        <dbReference type="ARBA" id="ARBA00022989"/>
    </source>
</evidence>
<keyword evidence="5 6" id="KW-0472">Membrane</keyword>
<feature type="transmembrane region" description="Helical" evidence="6">
    <location>
        <begin position="37"/>
        <end position="57"/>
    </location>
</feature>
<evidence type="ECO:0000313" key="7">
    <source>
        <dbReference type="EMBL" id="MCP1728233.1"/>
    </source>
</evidence>
<name>A0ABT1GA86_9GAMM</name>
<evidence type="ECO:0000313" key="8">
    <source>
        <dbReference type="Proteomes" id="UP001523550"/>
    </source>
</evidence>
<dbReference type="Pfam" id="PF03899">
    <property type="entry name" value="ATP-synt_I"/>
    <property type="match status" value="1"/>
</dbReference>
<dbReference type="Proteomes" id="UP001523550">
    <property type="component" value="Unassembled WGS sequence"/>
</dbReference>
<dbReference type="RefSeq" id="WP_253449969.1">
    <property type="nucleotide sequence ID" value="NZ_JALJYF010000002.1"/>
</dbReference>
<protein>
    <submittedName>
        <fullName evidence="7">ATP synthase protein I</fullName>
    </submittedName>
</protein>
<evidence type="ECO:0000256" key="1">
    <source>
        <dbReference type="ARBA" id="ARBA00004651"/>
    </source>
</evidence>
<keyword evidence="2" id="KW-1003">Cell membrane</keyword>
<evidence type="ECO:0000256" key="3">
    <source>
        <dbReference type="ARBA" id="ARBA00022692"/>
    </source>
</evidence>
<organism evidence="7 8">
    <name type="scientific">Natronospira proteinivora</name>
    <dbReference type="NCBI Taxonomy" id="1807133"/>
    <lineage>
        <taxon>Bacteria</taxon>
        <taxon>Pseudomonadati</taxon>
        <taxon>Pseudomonadota</taxon>
        <taxon>Gammaproteobacteria</taxon>
        <taxon>Natronospirales</taxon>
        <taxon>Natronospiraceae</taxon>
        <taxon>Natronospira</taxon>
    </lineage>
</organism>
<feature type="transmembrane region" description="Helical" evidence="6">
    <location>
        <begin position="9"/>
        <end position="31"/>
    </location>
</feature>
<evidence type="ECO:0000256" key="6">
    <source>
        <dbReference type="SAM" id="Phobius"/>
    </source>
</evidence>
<evidence type="ECO:0000256" key="5">
    <source>
        <dbReference type="ARBA" id="ARBA00023136"/>
    </source>
</evidence>
<dbReference type="EMBL" id="JALJYF010000002">
    <property type="protein sequence ID" value="MCP1728233.1"/>
    <property type="molecule type" value="Genomic_DNA"/>
</dbReference>
<reference evidence="7 8" key="1">
    <citation type="submission" date="2022-03" db="EMBL/GenBank/DDBJ databases">
        <title>Genomic Encyclopedia of Type Strains, Phase III (KMG-III): the genomes of soil and plant-associated and newly described type strains.</title>
        <authorList>
            <person name="Whitman W."/>
        </authorList>
    </citation>
    <scope>NUCLEOTIDE SEQUENCE [LARGE SCALE GENOMIC DNA]</scope>
    <source>
        <strain evidence="7 8">BSker1</strain>
    </source>
</reference>